<evidence type="ECO:0008006" key="3">
    <source>
        <dbReference type="Google" id="ProtNLM"/>
    </source>
</evidence>
<accession>A0A4Y2SF59</accession>
<dbReference type="OrthoDB" id="6432332at2759"/>
<dbReference type="InterPro" id="IPR008042">
    <property type="entry name" value="Retrotrans_Pao"/>
</dbReference>
<organism evidence="1 2">
    <name type="scientific">Araneus ventricosus</name>
    <name type="common">Orbweaver spider</name>
    <name type="synonym">Epeira ventricosa</name>
    <dbReference type="NCBI Taxonomy" id="182803"/>
    <lineage>
        <taxon>Eukaryota</taxon>
        <taxon>Metazoa</taxon>
        <taxon>Ecdysozoa</taxon>
        <taxon>Arthropoda</taxon>
        <taxon>Chelicerata</taxon>
        <taxon>Arachnida</taxon>
        <taxon>Araneae</taxon>
        <taxon>Araneomorphae</taxon>
        <taxon>Entelegynae</taxon>
        <taxon>Araneoidea</taxon>
        <taxon>Araneidae</taxon>
        <taxon>Araneus</taxon>
    </lineage>
</organism>
<sequence length="113" mass="12734">MKIGPVFDASDKTPYHPSLNDYLETGFNLVETIPSVSPRFRLHKIGDILHTFVDASQTAYSACVFLRSEIYNDKVIVQLLQEKSRITSLKKITIPRLDLMAATIGARLFNSAY</sequence>
<proteinExistence type="predicted"/>
<name>A0A4Y2SF59_ARAVE</name>
<dbReference type="EMBL" id="BGPR01021438">
    <property type="protein sequence ID" value="GBN86727.1"/>
    <property type="molecule type" value="Genomic_DNA"/>
</dbReference>
<gene>
    <name evidence="1" type="ORF">AVEN_87037_1</name>
</gene>
<dbReference type="PANTHER" id="PTHR47331:SF1">
    <property type="entry name" value="GAG-LIKE PROTEIN"/>
    <property type="match status" value="1"/>
</dbReference>
<reference evidence="1 2" key="1">
    <citation type="journal article" date="2019" name="Sci. Rep.">
        <title>Orb-weaving spider Araneus ventricosus genome elucidates the spidroin gene catalogue.</title>
        <authorList>
            <person name="Kono N."/>
            <person name="Nakamura H."/>
            <person name="Ohtoshi R."/>
            <person name="Moran D.A.P."/>
            <person name="Shinohara A."/>
            <person name="Yoshida Y."/>
            <person name="Fujiwara M."/>
            <person name="Mori M."/>
            <person name="Tomita M."/>
            <person name="Arakawa K."/>
        </authorList>
    </citation>
    <scope>NUCLEOTIDE SEQUENCE [LARGE SCALE GENOMIC DNA]</scope>
</reference>
<dbReference type="Pfam" id="PF05380">
    <property type="entry name" value="Peptidase_A17"/>
    <property type="match status" value="1"/>
</dbReference>
<dbReference type="AlphaFoldDB" id="A0A4Y2SF59"/>
<dbReference type="Proteomes" id="UP000499080">
    <property type="component" value="Unassembled WGS sequence"/>
</dbReference>
<evidence type="ECO:0000313" key="2">
    <source>
        <dbReference type="Proteomes" id="UP000499080"/>
    </source>
</evidence>
<comment type="caution">
    <text evidence="1">The sequence shown here is derived from an EMBL/GenBank/DDBJ whole genome shotgun (WGS) entry which is preliminary data.</text>
</comment>
<protein>
    <recommendedName>
        <fullName evidence="3">Reverse transcriptase/retrotransposon-derived protein RNase H-like domain-containing protein</fullName>
    </recommendedName>
</protein>
<evidence type="ECO:0000313" key="1">
    <source>
        <dbReference type="EMBL" id="GBN86727.1"/>
    </source>
</evidence>
<keyword evidence="2" id="KW-1185">Reference proteome</keyword>
<dbReference type="PANTHER" id="PTHR47331">
    <property type="entry name" value="PHD-TYPE DOMAIN-CONTAINING PROTEIN"/>
    <property type="match status" value="1"/>
</dbReference>